<dbReference type="Proteomes" id="UP000052008">
    <property type="component" value="Unassembled WGS sequence"/>
</dbReference>
<dbReference type="STRING" id="1703770.AMJ39_09185"/>
<feature type="coiled-coil region" evidence="1">
    <location>
        <begin position="95"/>
        <end position="153"/>
    </location>
</feature>
<evidence type="ECO:0000313" key="3">
    <source>
        <dbReference type="EMBL" id="KPJ51850.1"/>
    </source>
</evidence>
<feature type="region of interest" description="Disordered" evidence="2">
    <location>
        <begin position="181"/>
        <end position="208"/>
    </location>
</feature>
<evidence type="ECO:0008006" key="5">
    <source>
        <dbReference type="Google" id="ProtNLM"/>
    </source>
</evidence>
<dbReference type="Pfam" id="PF13801">
    <property type="entry name" value="Metal_resist"/>
    <property type="match status" value="1"/>
</dbReference>
<name>A0A0S7WNY2_UNCT6</name>
<dbReference type="InterPro" id="IPR025961">
    <property type="entry name" value="Metal_resist"/>
</dbReference>
<organism evidence="3 4">
    <name type="scientific">candidate division TA06 bacterium DG_24</name>
    <dbReference type="NCBI Taxonomy" id="1703770"/>
    <lineage>
        <taxon>Bacteria</taxon>
        <taxon>Bacteria division TA06</taxon>
    </lineage>
</organism>
<evidence type="ECO:0000256" key="1">
    <source>
        <dbReference type="SAM" id="Coils"/>
    </source>
</evidence>
<protein>
    <recommendedName>
        <fullName evidence="5">Periplasmic heavy metal sensor</fullName>
    </recommendedName>
</protein>
<dbReference type="Gene3D" id="1.20.120.1490">
    <property type="match status" value="1"/>
</dbReference>
<comment type="caution">
    <text evidence="3">The sequence shown here is derived from an EMBL/GenBank/DDBJ whole genome shotgun (WGS) entry which is preliminary data.</text>
</comment>
<proteinExistence type="predicted"/>
<evidence type="ECO:0000256" key="2">
    <source>
        <dbReference type="SAM" id="MobiDB-lite"/>
    </source>
</evidence>
<sequence length="208" mass="23585">MRKPLLILLTFSLALNVGFGAATLFRWLGWRSVGRPLWTEGMRRPSGMRPPFTHGNGHRPGHPGGPELGPHWVDRHLEHLDAWVTLTPEQKALLHEALSQSRDEAGRLVQKLRERREELRELLSSVEVDSISIRSTVADISQLQSELDSLLMETLLREQLILRPEQRGAFGRWLARSRAERHMRMHKGDQSPGGDDPSSTKIDPPPGR</sequence>
<accession>A0A0S7WNY2</accession>
<evidence type="ECO:0000313" key="4">
    <source>
        <dbReference type="Proteomes" id="UP000052008"/>
    </source>
</evidence>
<gene>
    <name evidence="3" type="ORF">AMJ39_09185</name>
</gene>
<dbReference type="EMBL" id="LIZS01000093">
    <property type="protein sequence ID" value="KPJ51850.1"/>
    <property type="molecule type" value="Genomic_DNA"/>
</dbReference>
<keyword evidence="1" id="KW-0175">Coiled coil</keyword>
<reference evidence="3 4" key="1">
    <citation type="journal article" date="2015" name="Microbiome">
        <title>Genomic resolution of linkages in carbon, nitrogen, and sulfur cycling among widespread estuary sediment bacteria.</title>
        <authorList>
            <person name="Baker B.J."/>
            <person name="Lazar C.S."/>
            <person name="Teske A.P."/>
            <person name="Dick G.J."/>
        </authorList>
    </citation>
    <scope>NUCLEOTIDE SEQUENCE [LARGE SCALE GENOMIC DNA]</scope>
    <source>
        <strain evidence="3">DG_24</strain>
    </source>
</reference>
<dbReference type="AlphaFoldDB" id="A0A0S7WNY2"/>